<dbReference type="Pfam" id="PF00860">
    <property type="entry name" value="Xan_ur_permease"/>
    <property type="match status" value="1"/>
</dbReference>
<dbReference type="EMBL" id="JAGIOF010000001">
    <property type="protein sequence ID" value="MBP2387623.1"/>
    <property type="molecule type" value="Genomic_DNA"/>
</dbReference>
<keyword evidence="6 7" id="KW-0472">Membrane</keyword>
<feature type="transmembrane region" description="Helical" evidence="7">
    <location>
        <begin position="296"/>
        <end position="314"/>
    </location>
</feature>
<feature type="transmembrane region" description="Helical" evidence="7">
    <location>
        <begin position="405"/>
        <end position="424"/>
    </location>
</feature>
<evidence type="ECO:0000256" key="4">
    <source>
        <dbReference type="ARBA" id="ARBA00022692"/>
    </source>
</evidence>
<comment type="subcellular location">
    <subcellularLocation>
        <location evidence="1">Endomembrane system</location>
        <topology evidence="1">Multi-pass membrane protein</topology>
    </subcellularLocation>
</comment>
<dbReference type="InterPro" id="IPR006043">
    <property type="entry name" value="NCS2"/>
</dbReference>
<sequence>MTIVNTNHEQTQPATTEPPVLASGSMLERTFKITQRGSTVKREIRGGIVTFFTMAYIVVLNPLILGGFSPDAAPVDVAGNFLPAAAVGAATGLTAGLLTIVFGLVANLPFGLAAGLGINSFLAVSVIGDVTWPEAMGLVLLNGIVIVIFALTGARTAIFRAIPKDLKAAITVGIGLFITFIGFVDSGFVTRTPAGPPVQLGTDGSISAFPTIVFVIGVVLMGGLVARKVQGGLLIGIIATTILAVVAEKILRIGAASEANPGGWHLNVPELSGQILSIPDFSIVGQFDMFGAFSRIGPLAATMLVFTLVFTNFFDAMGTMTGLAKSANVSRKDGTFPRIKSAFVVEGMGAVFGGMTSTSSNTVYVDSAAGIGEGARTGLASVVTGMLFLGAMFLTPLTSVVPIEVAASALVVVGTMMAGQIRAINFKRFSVGMPAFLTLVTMPLTYSIANGIGVGFISWVLINSLAGRGSKIHPLMWVVSAGFLVYFARGPISLLLGA</sequence>
<feature type="transmembrane region" description="Helical" evidence="7">
    <location>
        <begin position="379"/>
        <end position="399"/>
    </location>
</feature>
<feature type="transmembrane region" description="Helical" evidence="7">
    <location>
        <begin position="436"/>
        <end position="462"/>
    </location>
</feature>
<evidence type="ECO:0000313" key="8">
    <source>
        <dbReference type="EMBL" id="MBP2387623.1"/>
    </source>
</evidence>
<keyword evidence="9" id="KW-1185">Reference proteome</keyword>
<evidence type="ECO:0000313" key="9">
    <source>
        <dbReference type="Proteomes" id="UP001296993"/>
    </source>
</evidence>
<feature type="transmembrane region" description="Helical" evidence="7">
    <location>
        <begin position="204"/>
        <end position="226"/>
    </location>
</feature>
<feature type="transmembrane region" description="Helical" evidence="7">
    <location>
        <begin position="233"/>
        <end position="251"/>
    </location>
</feature>
<organism evidence="8 9">
    <name type="scientific">Paeniglutamicibacter kerguelensis</name>
    <dbReference type="NCBI Taxonomy" id="254788"/>
    <lineage>
        <taxon>Bacteria</taxon>
        <taxon>Bacillati</taxon>
        <taxon>Actinomycetota</taxon>
        <taxon>Actinomycetes</taxon>
        <taxon>Micrococcales</taxon>
        <taxon>Micrococcaceae</taxon>
        <taxon>Paeniglutamicibacter</taxon>
    </lineage>
</organism>
<dbReference type="Proteomes" id="UP001296993">
    <property type="component" value="Unassembled WGS sequence"/>
</dbReference>
<accession>A0ABS4XH93</accession>
<evidence type="ECO:0000256" key="5">
    <source>
        <dbReference type="ARBA" id="ARBA00022989"/>
    </source>
</evidence>
<dbReference type="PANTHER" id="PTHR43337:SF1">
    <property type="entry name" value="XANTHINE_URACIL PERMEASE C887.17-RELATED"/>
    <property type="match status" value="1"/>
</dbReference>
<reference evidence="8 9" key="1">
    <citation type="submission" date="2021-03" db="EMBL/GenBank/DDBJ databases">
        <title>Sequencing the genomes of 1000 actinobacteria strains.</title>
        <authorList>
            <person name="Klenk H.-P."/>
        </authorList>
    </citation>
    <scope>NUCLEOTIDE SEQUENCE [LARGE SCALE GENOMIC DNA]</scope>
    <source>
        <strain evidence="8 9">DSM 15797</strain>
    </source>
</reference>
<feature type="transmembrane region" description="Helical" evidence="7">
    <location>
        <begin position="112"/>
        <end position="130"/>
    </location>
</feature>
<feature type="transmembrane region" description="Helical" evidence="7">
    <location>
        <begin position="46"/>
        <end position="69"/>
    </location>
</feature>
<evidence type="ECO:0000256" key="1">
    <source>
        <dbReference type="ARBA" id="ARBA00004127"/>
    </source>
</evidence>
<evidence type="ECO:0000256" key="2">
    <source>
        <dbReference type="ARBA" id="ARBA00005697"/>
    </source>
</evidence>
<name>A0ABS4XH93_9MICC</name>
<comment type="caution">
    <text evidence="8">The sequence shown here is derived from an EMBL/GenBank/DDBJ whole genome shotgun (WGS) entry which is preliminary data.</text>
</comment>
<feature type="transmembrane region" description="Helical" evidence="7">
    <location>
        <begin position="166"/>
        <end position="184"/>
    </location>
</feature>
<keyword evidence="4 7" id="KW-0812">Transmembrane</keyword>
<evidence type="ECO:0000256" key="3">
    <source>
        <dbReference type="ARBA" id="ARBA00022448"/>
    </source>
</evidence>
<feature type="transmembrane region" description="Helical" evidence="7">
    <location>
        <begin position="136"/>
        <end position="154"/>
    </location>
</feature>
<proteinExistence type="inferred from homology"/>
<protein>
    <submittedName>
        <fullName evidence="8">AGZA family xanthine/uracil permease-like MFS transporter</fullName>
    </submittedName>
</protein>
<evidence type="ECO:0000256" key="7">
    <source>
        <dbReference type="SAM" id="Phobius"/>
    </source>
</evidence>
<dbReference type="PANTHER" id="PTHR43337">
    <property type="entry name" value="XANTHINE/URACIL PERMEASE C887.17-RELATED"/>
    <property type="match status" value="1"/>
</dbReference>
<gene>
    <name evidence="8" type="ORF">JOF47_003134</name>
</gene>
<feature type="transmembrane region" description="Helical" evidence="7">
    <location>
        <begin position="474"/>
        <end position="496"/>
    </location>
</feature>
<comment type="similarity">
    <text evidence="2">Belongs to the nucleobase:cation symporter-2 (NCS2) (TC 2.A.40) family. Azg-like subfamily.</text>
</comment>
<dbReference type="RefSeq" id="WP_209999996.1">
    <property type="nucleotide sequence ID" value="NZ_BAAAJY010000001.1"/>
</dbReference>
<keyword evidence="5 7" id="KW-1133">Transmembrane helix</keyword>
<keyword evidence="3" id="KW-0813">Transport</keyword>
<feature type="transmembrane region" description="Helical" evidence="7">
    <location>
        <begin position="81"/>
        <end position="105"/>
    </location>
</feature>
<evidence type="ECO:0000256" key="6">
    <source>
        <dbReference type="ARBA" id="ARBA00023136"/>
    </source>
</evidence>
<dbReference type="InterPro" id="IPR045018">
    <property type="entry name" value="Azg-like"/>
</dbReference>